<evidence type="ECO:0000313" key="10">
    <source>
        <dbReference type="EMBL" id="QGY05954.1"/>
    </source>
</evidence>
<feature type="region of interest" description="Disordered" evidence="8">
    <location>
        <begin position="161"/>
        <end position="181"/>
    </location>
</feature>
<evidence type="ECO:0000256" key="4">
    <source>
        <dbReference type="ARBA" id="ARBA00022679"/>
    </source>
</evidence>
<dbReference type="OrthoDB" id="341208at2"/>
<evidence type="ECO:0000256" key="3">
    <source>
        <dbReference type="ARBA" id="ARBA00022553"/>
    </source>
</evidence>
<accession>A0A6B9G1U3</accession>
<keyword evidence="3" id="KW-0597">Phosphoprotein</keyword>
<dbReference type="Pfam" id="PF07536">
    <property type="entry name" value="HWE_HK"/>
    <property type="match status" value="1"/>
</dbReference>
<name>A0A6B9G1U3_9HYPH</name>
<keyword evidence="5" id="KW-0547">Nucleotide-binding</keyword>
<keyword evidence="6 10" id="KW-0418">Kinase</keyword>
<dbReference type="PANTHER" id="PTHR41523">
    <property type="entry name" value="TWO-COMPONENT SYSTEM SENSOR PROTEIN"/>
    <property type="match status" value="1"/>
</dbReference>
<reference evidence="10 11" key="1">
    <citation type="journal article" date="2012" name="Genet. Mol. Biol.">
        <title>Analysis of 16S rRNA and mxaF genes revealing insights into Methylobacterium niche-specific plant association.</title>
        <authorList>
            <person name="Dourado M.N."/>
            <person name="Andreote F.D."/>
            <person name="Dini-Andreote F."/>
            <person name="Conti R."/>
            <person name="Araujo J.M."/>
            <person name="Araujo W.L."/>
        </authorList>
    </citation>
    <scope>NUCLEOTIDE SEQUENCE [LARGE SCALE GENOMIC DNA]</scope>
    <source>
        <strain evidence="10 11">SR1.6/6</strain>
    </source>
</reference>
<sequence length="220" mass="23362">MAFVLTVADRTQTAVARVQAEADQRVLNEEISHRLKNSFAMVLSIAGQTLRTVPERAPVEAFEQRIHALSQAHDVLLRRSWAAAPAEEVVKAVLASAGHGDRIDVSGPEVDLGPRATLSLSLLLHELATNAAKYGALSVPAGRVAIDWRLDGDGADREVTLDWTERGGPPATQPASGGRKGFGSRLISMGLAGTGGVDLRYSALGFEATMRAPLAQLQHS</sequence>
<proteinExistence type="predicted"/>
<dbReference type="InterPro" id="IPR011102">
    <property type="entry name" value="Sig_transdc_His_kinase_HWE"/>
</dbReference>
<dbReference type="InterPro" id="IPR036890">
    <property type="entry name" value="HATPase_C_sf"/>
</dbReference>
<dbReference type="AlphaFoldDB" id="A0A6B9G1U3"/>
<organism evidence="10 11">
    <name type="scientific">Methylobacterium mesophilicum SR1.6/6</name>
    <dbReference type="NCBI Taxonomy" id="908290"/>
    <lineage>
        <taxon>Bacteria</taxon>
        <taxon>Pseudomonadati</taxon>
        <taxon>Pseudomonadota</taxon>
        <taxon>Alphaproteobacteria</taxon>
        <taxon>Hyphomicrobiales</taxon>
        <taxon>Methylobacteriaceae</taxon>
        <taxon>Methylobacterium</taxon>
    </lineage>
</organism>
<evidence type="ECO:0000256" key="6">
    <source>
        <dbReference type="ARBA" id="ARBA00022777"/>
    </source>
</evidence>
<dbReference type="PANTHER" id="PTHR41523:SF7">
    <property type="entry name" value="HISTIDINE KINASE"/>
    <property type="match status" value="1"/>
</dbReference>
<reference evidence="10 11" key="2">
    <citation type="journal article" date="2013" name="Genome Announc.">
        <title>Draft Genome Sequence of Methylobacterium mesophilicum Strain SR1.6/6, Isolated from Citrus sinensis.</title>
        <authorList>
            <person name="Marinho Almeida D."/>
            <person name="Dini-Andreote F."/>
            <person name="Camargo Neves A.A."/>
            <person name="Juca Ramos R.T."/>
            <person name="Andreote F.D."/>
            <person name="Carneiro A.R."/>
            <person name="Oliveira de Souza Lima A."/>
            <person name="Caracciolo Gomes de Sa P.H."/>
            <person name="Ribeiro Barbosa M.S."/>
            <person name="Araujo W.L."/>
            <person name="Silva A."/>
        </authorList>
    </citation>
    <scope>NUCLEOTIDE SEQUENCE [LARGE SCALE GENOMIC DNA]</scope>
    <source>
        <strain evidence="10 11">SR1.6/6</strain>
    </source>
</reference>
<dbReference type="GO" id="GO:0004673">
    <property type="term" value="F:protein histidine kinase activity"/>
    <property type="evidence" value="ECO:0007669"/>
    <property type="project" value="UniProtKB-EC"/>
</dbReference>
<evidence type="ECO:0000259" key="9">
    <source>
        <dbReference type="SMART" id="SM00911"/>
    </source>
</evidence>
<feature type="domain" description="Signal transduction histidine kinase HWE region" evidence="9">
    <location>
        <begin position="30"/>
        <end position="109"/>
    </location>
</feature>
<evidence type="ECO:0000256" key="1">
    <source>
        <dbReference type="ARBA" id="ARBA00000085"/>
    </source>
</evidence>
<evidence type="ECO:0000256" key="7">
    <source>
        <dbReference type="ARBA" id="ARBA00022840"/>
    </source>
</evidence>
<gene>
    <name evidence="10" type="ORF">MMSR116_00615</name>
</gene>
<keyword evidence="4" id="KW-0808">Transferase</keyword>
<dbReference type="EC" id="2.7.13.3" evidence="2"/>
<evidence type="ECO:0000256" key="8">
    <source>
        <dbReference type="SAM" id="MobiDB-lite"/>
    </source>
</evidence>
<keyword evidence="7" id="KW-0067">ATP-binding</keyword>
<dbReference type="GO" id="GO:0005524">
    <property type="term" value="F:ATP binding"/>
    <property type="evidence" value="ECO:0007669"/>
    <property type="project" value="UniProtKB-KW"/>
</dbReference>
<dbReference type="EMBL" id="CP043538">
    <property type="protein sequence ID" value="QGY05954.1"/>
    <property type="molecule type" value="Genomic_DNA"/>
</dbReference>
<dbReference type="KEGG" id="mmes:MMSR116_00615"/>
<protein>
    <recommendedName>
        <fullName evidence="2">histidine kinase</fullName>
        <ecNumber evidence="2">2.7.13.3</ecNumber>
    </recommendedName>
</protein>
<evidence type="ECO:0000256" key="5">
    <source>
        <dbReference type="ARBA" id="ARBA00022741"/>
    </source>
</evidence>
<evidence type="ECO:0000256" key="2">
    <source>
        <dbReference type="ARBA" id="ARBA00012438"/>
    </source>
</evidence>
<evidence type="ECO:0000313" key="11">
    <source>
        <dbReference type="Proteomes" id="UP000012488"/>
    </source>
</evidence>
<comment type="catalytic activity">
    <reaction evidence="1">
        <text>ATP + protein L-histidine = ADP + protein N-phospho-L-histidine.</text>
        <dbReference type="EC" id="2.7.13.3"/>
    </reaction>
</comment>
<dbReference type="Proteomes" id="UP000012488">
    <property type="component" value="Chromosome"/>
</dbReference>
<dbReference type="SMART" id="SM00911">
    <property type="entry name" value="HWE_HK"/>
    <property type="match status" value="1"/>
</dbReference>
<dbReference type="Gene3D" id="3.30.565.10">
    <property type="entry name" value="Histidine kinase-like ATPase, C-terminal domain"/>
    <property type="match status" value="1"/>
</dbReference>